<evidence type="ECO:0000313" key="3">
    <source>
        <dbReference type="Proteomes" id="UP000046393"/>
    </source>
</evidence>
<evidence type="ECO:0000259" key="2">
    <source>
        <dbReference type="SMART" id="SM00462"/>
    </source>
</evidence>
<feature type="compositionally biased region" description="Polar residues" evidence="1">
    <location>
        <begin position="267"/>
        <end position="277"/>
    </location>
</feature>
<accession>A0A0N5AUS8</accession>
<dbReference type="CDD" id="cd01214">
    <property type="entry name" value="PTB_FAM43A"/>
    <property type="match status" value="1"/>
</dbReference>
<proteinExistence type="predicted"/>
<feature type="region of interest" description="Disordered" evidence="1">
    <location>
        <begin position="251"/>
        <end position="298"/>
    </location>
</feature>
<feature type="compositionally biased region" description="Acidic residues" evidence="1">
    <location>
        <begin position="215"/>
        <end position="227"/>
    </location>
</feature>
<dbReference type="Gene3D" id="2.30.29.30">
    <property type="entry name" value="Pleckstrin-homology domain (PH domain)/Phosphotyrosine-binding domain (PTB)"/>
    <property type="match status" value="1"/>
</dbReference>
<dbReference type="PANTHER" id="PTHR11232">
    <property type="entry name" value="PHOSPHOTYROSINE INTERACTION DOMAIN-CONTAINING FAMILY MEMBER"/>
    <property type="match status" value="1"/>
</dbReference>
<sequence>MLSLSDSTASTAAQFFTLPFRRRRQRYTINQPDEVYSVIYLGNVLTVMAKGSGAVDKPLSLIWKTYCSRQRSDLQMKLAVTRSGLKAETKHQGLTEYWAHRITYCIASSDYPRVFCWVYKHEGKRMKPELRCHAVLCRKLNEPSIMATRLNDYLQAALREYRREKICMQNSRICSSLTGQAGTCPRRKLLLQTGSLNFRPPVSRSRSAPRLGSIDEGEEEIASQQEDDFSDLDSLCYRECPGGDDDCASSSAASTSSAGLEGHTIPTAESVSTCDVPSTSSSLCSSDASATETEEQISEADCTKIGGKKTLGIDSNMQYSCKEPDSISDESGYHDICYSDDDCQVHNDDIINEDDFESQVTPL</sequence>
<dbReference type="WBParaSite" id="SMUV_0000862101-mRNA-1">
    <property type="protein sequence ID" value="SMUV_0000862101-mRNA-1"/>
    <property type="gene ID" value="SMUV_0000862101"/>
</dbReference>
<dbReference type="SUPFAM" id="SSF50729">
    <property type="entry name" value="PH domain-like"/>
    <property type="match status" value="1"/>
</dbReference>
<keyword evidence="3" id="KW-1185">Reference proteome</keyword>
<dbReference type="Pfam" id="PF14719">
    <property type="entry name" value="PID_2"/>
    <property type="match status" value="1"/>
</dbReference>
<feature type="domain" description="PID" evidence="2">
    <location>
        <begin position="31"/>
        <end position="166"/>
    </location>
</feature>
<dbReference type="InterPro" id="IPR011993">
    <property type="entry name" value="PH-like_dom_sf"/>
</dbReference>
<dbReference type="InterPro" id="IPR051133">
    <property type="entry name" value="Adapter_Engulfment-Domain"/>
</dbReference>
<organism evidence="3 4">
    <name type="scientific">Syphacia muris</name>
    <dbReference type="NCBI Taxonomy" id="451379"/>
    <lineage>
        <taxon>Eukaryota</taxon>
        <taxon>Metazoa</taxon>
        <taxon>Ecdysozoa</taxon>
        <taxon>Nematoda</taxon>
        <taxon>Chromadorea</taxon>
        <taxon>Rhabditida</taxon>
        <taxon>Spirurina</taxon>
        <taxon>Oxyuridomorpha</taxon>
        <taxon>Oxyuroidea</taxon>
        <taxon>Oxyuridae</taxon>
        <taxon>Syphacia</taxon>
    </lineage>
</organism>
<dbReference type="SMART" id="SM00462">
    <property type="entry name" value="PTB"/>
    <property type="match status" value="1"/>
</dbReference>
<dbReference type="Proteomes" id="UP000046393">
    <property type="component" value="Unplaced"/>
</dbReference>
<dbReference type="InterPro" id="IPR033930">
    <property type="entry name" value="FAM43A/B_PTB"/>
</dbReference>
<dbReference type="PANTHER" id="PTHR11232:SF2">
    <property type="entry name" value="FI05246P"/>
    <property type="match status" value="1"/>
</dbReference>
<feature type="region of interest" description="Disordered" evidence="1">
    <location>
        <begin position="200"/>
        <end position="227"/>
    </location>
</feature>
<evidence type="ECO:0000313" key="4">
    <source>
        <dbReference type="WBParaSite" id="SMUV_0000862101-mRNA-1"/>
    </source>
</evidence>
<evidence type="ECO:0000256" key="1">
    <source>
        <dbReference type="SAM" id="MobiDB-lite"/>
    </source>
</evidence>
<name>A0A0N5AUS8_9BILA</name>
<dbReference type="InterPro" id="IPR006020">
    <property type="entry name" value="PTB/PI_dom"/>
</dbReference>
<reference evidence="4" key="1">
    <citation type="submission" date="2017-02" db="UniProtKB">
        <authorList>
            <consortium name="WormBaseParasite"/>
        </authorList>
    </citation>
    <scope>IDENTIFICATION</scope>
</reference>
<dbReference type="AlphaFoldDB" id="A0A0N5AUS8"/>
<feature type="compositionally biased region" description="Low complexity" evidence="1">
    <location>
        <begin position="278"/>
        <end position="289"/>
    </location>
</feature>
<feature type="compositionally biased region" description="Low complexity" evidence="1">
    <location>
        <begin position="200"/>
        <end position="210"/>
    </location>
</feature>
<protein>
    <submittedName>
        <fullName evidence="4">PID domain-containing protein</fullName>
    </submittedName>
</protein>
<dbReference type="STRING" id="451379.A0A0N5AUS8"/>